<dbReference type="Gene3D" id="3.10.50.10">
    <property type="match status" value="1"/>
</dbReference>
<evidence type="ECO:0000256" key="4">
    <source>
        <dbReference type="PROSITE-ProRule" id="PRU00261"/>
    </source>
</evidence>
<dbReference type="SMART" id="SM00636">
    <property type="entry name" value="Glyco_18"/>
    <property type="match status" value="1"/>
</dbReference>
<dbReference type="GO" id="GO:0005975">
    <property type="term" value="P:carbohydrate metabolic process"/>
    <property type="evidence" value="ECO:0007669"/>
    <property type="project" value="InterPro"/>
</dbReference>
<dbReference type="Pfam" id="PF00187">
    <property type="entry name" value="Chitin_bind_1"/>
    <property type="match status" value="1"/>
</dbReference>
<dbReference type="Pfam" id="PF00704">
    <property type="entry name" value="Glyco_hydro_18"/>
    <property type="match status" value="1"/>
</dbReference>
<dbReference type="Gene3D" id="3.20.20.80">
    <property type="entry name" value="Glycosidases"/>
    <property type="match status" value="1"/>
</dbReference>
<dbReference type="SUPFAM" id="SSF57016">
    <property type="entry name" value="Plant lectins/antimicrobial peptides"/>
    <property type="match status" value="1"/>
</dbReference>
<dbReference type="InterPro" id="IPR036861">
    <property type="entry name" value="Endochitinase-like_sf"/>
</dbReference>
<keyword evidence="5" id="KW-0732">Signal</keyword>
<sequence length="551" mass="62392">MRLPLLCFLLLVGEVTTRQAPSKDWALALQYDILGVGEAYAFAGDNGTHSNTISRFFTKDGKGCGPNRPCIDKSCCNSNGYCGFKKEYCSPDAPVTCISGCGAKAQCGKDSKYSKKKCPLSLCCSDYGYCGTDSEFCDQNNKDHPCQKDFGGCEVHNAPQCDKISGSATNGRKIGYYAAWNTRTRPCNRIWPKHLKAKGFSHMNFAFASIDPKTFQVVPADPNDVNLYRQFTALKTPRMQTWISVGGWEFSDEGQPTRKAWSDLARSRKNRRTFCLSAILFMRTYGFQGIDLDWEYPGATDRGGRDEDTENFVTLVKDMKALIGDTFGLSVAIPATFSYMQFFDPKAMEPYVDWFNLMSYDLHGLWDSSYLGIGPKILPHTSLMELEKFLVPLWFSQTDPKKVNLGFAYYGRGYTVKDINCANLGCEFKAGSKPGNCTDVGSILSRHEIKRIAAQKHLKPELIKDAAVKVIKWDDQWVSYDDKETLQMKLEYANSRCFGGSFVWTVDFYSGKGRYAPIQDMLFRVLELTNKQWQYTGSRQRFIRRRRALQW</sequence>
<evidence type="ECO:0000259" key="7">
    <source>
        <dbReference type="PROSITE" id="PS51910"/>
    </source>
</evidence>
<comment type="caution">
    <text evidence="8">The sequence shown here is derived from an EMBL/GenBank/DDBJ whole genome shotgun (WGS) entry which is preliminary data.</text>
</comment>
<feature type="signal peptide" evidence="5">
    <location>
        <begin position="1"/>
        <end position="17"/>
    </location>
</feature>
<feature type="domain" description="Chitin-binding type-1" evidence="6">
    <location>
        <begin position="61"/>
        <end position="103"/>
    </location>
</feature>
<dbReference type="GO" id="GO:0008061">
    <property type="term" value="F:chitin binding"/>
    <property type="evidence" value="ECO:0007669"/>
    <property type="project" value="UniProtKB-UniRule"/>
</dbReference>
<reference evidence="9" key="1">
    <citation type="journal article" date="2020" name="Stud. Mycol.">
        <title>101 Dothideomycetes genomes: A test case for predicting lifestyles and emergence of pathogens.</title>
        <authorList>
            <person name="Haridas S."/>
            <person name="Albert R."/>
            <person name="Binder M."/>
            <person name="Bloem J."/>
            <person name="LaButti K."/>
            <person name="Salamov A."/>
            <person name="Andreopoulos B."/>
            <person name="Baker S."/>
            <person name="Barry K."/>
            <person name="Bills G."/>
            <person name="Bluhm B."/>
            <person name="Cannon C."/>
            <person name="Castanera R."/>
            <person name="Culley D."/>
            <person name="Daum C."/>
            <person name="Ezra D."/>
            <person name="Gonzalez J."/>
            <person name="Henrissat B."/>
            <person name="Kuo A."/>
            <person name="Liang C."/>
            <person name="Lipzen A."/>
            <person name="Lutzoni F."/>
            <person name="Magnuson J."/>
            <person name="Mondo S."/>
            <person name="Nolan M."/>
            <person name="Ohm R."/>
            <person name="Pangilinan J."/>
            <person name="Park H.-J."/>
            <person name="Ramirez L."/>
            <person name="Alfaro M."/>
            <person name="Sun H."/>
            <person name="Tritt A."/>
            <person name="Yoshinaga Y."/>
            <person name="Zwiers L.-H."/>
            <person name="Turgeon B."/>
            <person name="Goodwin S."/>
            <person name="Spatafora J."/>
            <person name="Crous P."/>
            <person name="Grigoriev I."/>
        </authorList>
    </citation>
    <scope>NUCLEOTIDE SEQUENCE [LARGE SCALE GENOMIC DNA]</scope>
    <source>
        <strain evidence="9">CBS 304.66</strain>
    </source>
</reference>
<dbReference type="InterPro" id="IPR018371">
    <property type="entry name" value="Chitin-binding_1_CS"/>
</dbReference>
<dbReference type="InterPro" id="IPR017853">
    <property type="entry name" value="GH"/>
</dbReference>
<feature type="disulfide bond" evidence="4">
    <location>
        <begin position="75"/>
        <end position="89"/>
    </location>
</feature>
<evidence type="ECO:0000256" key="2">
    <source>
        <dbReference type="ARBA" id="ARBA00012729"/>
    </source>
</evidence>
<evidence type="ECO:0000259" key="6">
    <source>
        <dbReference type="PROSITE" id="PS50941"/>
    </source>
</evidence>
<dbReference type="Proteomes" id="UP000800093">
    <property type="component" value="Unassembled WGS sequence"/>
</dbReference>
<dbReference type="PANTHER" id="PTHR11177">
    <property type="entry name" value="CHITINASE"/>
    <property type="match status" value="1"/>
</dbReference>
<feature type="domain" description="Chitin-binding type-1" evidence="6">
    <location>
        <begin position="104"/>
        <end position="163"/>
    </location>
</feature>
<dbReference type="InterPro" id="IPR050314">
    <property type="entry name" value="Glycosyl_Hydrlase_18"/>
</dbReference>
<dbReference type="OrthoDB" id="73875at2759"/>
<name>A0A9P4N4S6_9PLEO</name>
<evidence type="ECO:0000256" key="1">
    <source>
        <dbReference type="ARBA" id="ARBA00008682"/>
    </source>
</evidence>
<dbReference type="SUPFAM" id="SSF54556">
    <property type="entry name" value="Chitinase insertion domain"/>
    <property type="match status" value="1"/>
</dbReference>
<dbReference type="Gene3D" id="3.30.60.10">
    <property type="entry name" value="Endochitinase-like"/>
    <property type="match status" value="1"/>
</dbReference>
<dbReference type="InterPro" id="IPR001002">
    <property type="entry name" value="Chitin-bd_1"/>
</dbReference>
<dbReference type="PROSITE" id="PS51910">
    <property type="entry name" value="GH18_2"/>
    <property type="match status" value="1"/>
</dbReference>
<feature type="disulfide bond" evidence="4">
    <location>
        <begin position="123"/>
        <end position="137"/>
    </location>
</feature>
<dbReference type="GO" id="GO:0008843">
    <property type="term" value="F:endochitinase activity"/>
    <property type="evidence" value="ECO:0007669"/>
    <property type="project" value="UniProtKB-EC"/>
</dbReference>
<comment type="similarity">
    <text evidence="1">Belongs to the glycosyl hydrolase 18 family. Chitinase class V subfamily.</text>
</comment>
<evidence type="ECO:0000313" key="8">
    <source>
        <dbReference type="EMBL" id="KAF2258641.1"/>
    </source>
</evidence>
<accession>A0A9P4N4S6</accession>
<organism evidence="8 9">
    <name type="scientific">Lojkania enalia</name>
    <dbReference type="NCBI Taxonomy" id="147567"/>
    <lineage>
        <taxon>Eukaryota</taxon>
        <taxon>Fungi</taxon>
        <taxon>Dikarya</taxon>
        <taxon>Ascomycota</taxon>
        <taxon>Pezizomycotina</taxon>
        <taxon>Dothideomycetes</taxon>
        <taxon>Pleosporomycetidae</taxon>
        <taxon>Pleosporales</taxon>
        <taxon>Pleosporales incertae sedis</taxon>
        <taxon>Lojkania</taxon>
    </lineage>
</organism>
<dbReference type="PANTHER" id="PTHR11177:SF333">
    <property type="entry name" value="CHITINASE"/>
    <property type="match status" value="1"/>
</dbReference>
<feature type="domain" description="GH18" evidence="7">
    <location>
        <begin position="171"/>
        <end position="529"/>
    </location>
</feature>
<dbReference type="InterPro" id="IPR011583">
    <property type="entry name" value="Chitinase_II/V-like_cat"/>
</dbReference>
<evidence type="ECO:0000256" key="5">
    <source>
        <dbReference type="SAM" id="SignalP"/>
    </source>
</evidence>
<dbReference type="PROSITE" id="PS00026">
    <property type="entry name" value="CHIT_BIND_I_1"/>
    <property type="match status" value="1"/>
</dbReference>
<dbReference type="SUPFAM" id="SSF51445">
    <property type="entry name" value="(Trans)glycosidases"/>
    <property type="match status" value="1"/>
</dbReference>
<feature type="chain" id="PRO_5040244082" description="chitinase" evidence="5">
    <location>
        <begin position="18"/>
        <end position="551"/>
    </location>
</feature>
<dbReference type="EMBL" id="ML986744">
    <property type="protein sequence ID" value="KAF2258641.1"/>
    <property type="molecule type" value="Genomic_DNA"/>
</dbReference>
<keyword evidence="4" id="KW-1015">Disulfide bond</keyword>
<dbReference type="CDD" id="cd00035">
    <property type="entry name" value="ChtBD1"/>
    <property type="match status" value="1"/>
</dbReference>
<protein>
    <recommendedName>
        <fullName evidence="2">chitinase</fullName>
        <ecNumber evidence="2">3.2.1.14</ecNumber>
    </recommendedName>
</protein>
<keyword evidence="9" id="KW-1185">Reference proteome</keyword>
<comment type="caution">
    <text evidence="4">Lacks conserved residue(s) required for the propagation of feature annotation.</text>
</comment>
<feature type="disulfide bond" evidence="4">
    <location>
        <begin position="70"/>
        <end position="82"/>
    </location>
</feature>
<dbReference type="SMART" id="SM00270">
    <property type="entry name" value="ChtBD1"/>
    <property type="match status" value="2"/>
</dbReference>
<dbReference type="AlphaFoldDB" id="A0A9P4N4S6"/>
<dbReference type="InterPro" id="IPR001223">
    <property type="entry name" value="Glyco_hydro18_cat"/>
</dbReference>
<dbReference type="PROSITE" id="PS50941">
    <property type="entry name" value="CHIT_BIND_I_2"/>
    <property type="match status" value="2"/>
</dbReference>
<proteinExistence type="inferred from homology"/>
<dbReference type="InterPro" id="IPR029070">
    <property type="entry name" value="Chitinase_insertion_sf"/>
</dbReference>
<gene>
    <name evidence="8" type="ORF">CC78DRAFT_477809</name>
</gene>
<evidence type="ECO:0000256" key="3">
    <source>
        <dbReference type="ARBA" id="ARBA00022669"/>
    </source>
</evidence>
<feature type="disulfide bond" evidence="4">
    <location>
        <begin position="97"/>
        <end position="101"/>
    </location>
</feature>
<feature type="disulfide bond" evidence="4">
    <location>
        <begin position="118"/>
        <end position="130"/>
    </location>
</feature>
<keyword evidence="3 4" id="KW-0147">Chitin-binding</keyword>
<evidence type="ECO:0000313" key="9">
    <source>
        <dbReference type="Proteomes" id="UP000800093"/>
    </source>
</evidence>
<dbReference type="EC" id="3.2.1.14" evidence="2"/>
<keyword evidence="8" id="KW-0378">Hydrolase</keyword>